<dbReference type="EMBL" id="CP056041">
    <property type="protein sequence ID" value="QKZ21580.1"/>
    <property type="molecule type" value="Genomic_DNA"/>
</dbReference>
<dbReference type="AlphaFoldDB" id="A0A7H8THX0"/>
<dbReference type="Proteomes" id="UP000509418">
    <property type="component" value="Chromosome"/>
</dbReference>
<evidence type="ECO:0000313" key="1">
    <source>
        <dbReference type="EMBL" id="QKZ21580.1"/>
    </source>
</evidence>
<organism evidence="1 2">
    <name type="scientific">Streptomyces chartreusis</name>
    <dbReference type="NCBI Taxonomy" id="1969"/>
    <lineage>
        <taxon>Bacteria</taxon>
        <taxon>Bacillati</taxon>
        <taxon>Actinomycetota</taxon>
        <taxon>Actinomycetes</taxon>
        <taxon>Kitasatosporales</taxon>
        <taxon>Streptomycetaceae</taxon>
        <taxon>Streptomyces</taxon>
    </lineage>
</organism>
<proteinExistence type="predicted"/>
<gene>
    <name evidence="1" type="ORF">HUT05_32125</name>
</gene>
<evidence type="ECO:0008006" key="3">
    <source>
        <dbReference type="Google" id="ProtNLM"/>
    </source>
</evidence>
<evidence type="ECO:0000313" key="2">
    <source>
        <dbReference type="Proteomes" id="UP000509418"/>
    </source>
</evidence>
<protein>
    <recommendedName>
        <fullName evidence="3">DUF4307 domain-containing protein</fullName>
    </recommendedName>
</protein>
<sequence length="113" mass="11784">MVAIAVILVVVIVVVNNDTDHPPADDVKVTSCTVNSATQQATARVEIHNHSSKASTYAFTVEFVTANGTRVSEGGTLSSTVAPGQTVRTEVGGVDRVTQKVTCKVTDVTRVAS</sequence>
<dbReference type="RefSeq" id="WP_176577150.1">
    <property type="nucleotide sequence ID" value="NZ_CBDRGH010000007.1"/>
</dbReference>
<keyword evidence="2" id="KW-1185">Reference proteome</keyword>
<name>A0A7H8THX0_STRCX</name>
<reference evidence="1 2" key="1">
    <citation type="submission" date="2020-06" db="EMBL/GenBank/DDBJ databases">
        <title>Genome mining for natural products.</title>
        <authorList>
            <person name="Zhang B."/>
            <person name="Shi J."/>
            <person name="Ge H."/>
        </authorList>
    </citation>
    <scope>NUCLEOTIDE SEQUENCE [LARGE SCALE GENOMIC DNA]</scope>
    <source>
        <strain evidence="1 2">NA02069</strain>
    </source>
</reference>
<accession>A0A7H8THX0</accession>